<sequence length="92" mass="9478">MILKNLRRAGLLAIAALALSACGSEADRAYSACMDQVEKGVAELTRDGGTAAAAMVDMTRNMGKAACEGLREACRNDPNGGLCQGAIAEMSK</sequence>
<proteinExistence type="predicted"/>
<evidence type="ECO:0008006" key="4">
    <source>
        <dbReference type="Google" id="ProtNLM"/>
    </source>
</evidence>
<dbReference type="Proteomes" id="UP000294599">
    <property type="component" value="Unassembled WGS sequence"/>
</dbReference>
<dbReference type="EMBL" id="SMAF01000025">
    <property type="protein sequence ID" value="TCS93785.1"/>
    <property type="molecule type" value="Genomic_DNA"/>
</dbReference>
<keyword evidence="3" id="KW-1185">Reference proteome</keyword>
<dbReference type="PROSITE" id="PS51257">
    <property type="entry name" value="PROKAR_LIPOPROTEIN"/>
    <property type="match status" value="1"/>
</dbReference>
<comment type="caution">
    <text evidence="2">The sequence shown here is derived from an EMBL/GenBank/DDBJ whole genome shotgun (WGS) entry which is preliminary data.</text>
</comment>
<organism evidence="2 3">
    <name type="scientific">Pseudofulvimonas gallinarii</name>
    <dbReference type="NCBI Taxonomy" id="634155"/>
    <lineage>
        <taxon>Bacteria</taxon>
        <taxon>Pseudomonadati</taxon>
        <taxon>Pseudomonadota</taxon>
        <taxon>Gammaproteobacteria</taxon>
        <taxon>Lysobacterales</taxon>
        <taxon>Rhodanobacteraceae</taxon>
        <taxon>Pseudofulvimonas</taxon>
    </lineage>
</organism>
<feature type="chain" id="PRO_5030099233" description="Cysteine rich repeat protein" evidence="1">
    <location>
        <begin position="27"/>
        <end position="92"/>
    </location>
</feature>
<name>A0A4R3L4C7_9GAMM</name>
<dbReference type="RefSeq" id="WP_132577592.1">
    <property type="nucleotide sequence ID" value="NZ_JBHLWF010000080.1"/>
</dbReference>
<gene>
    <name evidence="2" type="ORF">EDC25_12540</name>
</gene>
<accession>A0A4R3L4C7</accession>
<dbReference type="AlphaFoldDB" id="A0A4R3L4C7"/>
<evidence type="ECO:0000313" key="3">
    <source>
        <dbReference type="Proteomes" id="UP000294599"/>
    </source>
</evidence>
<reference evidence="2 3" key="1">
    <citation type="submission" date="2019-03" db="EMBL/GenBank/DDBJ databases">
        <title>Genomic Encyclopedia of Type Strains, Phase IV (KMG-IV): sequencing the most valuable type-strain genomes for metagenomic binning, comparative biology and taxonomic classification.</title>
        <authorList>
            <person name="Goeker M."/>
        </authorList>
    </citation>
    <scope>NUCLEOTIDE SEQUENCE [LARGE SCALE GENOMIC DNA]</scope>
    <source>
        <strain evidence="2 3">DSM 21944</strain>
    </source>
</reference>
<evidence type="ECO:0000256" key="1">
    <source>
        <dbReference type="SAM" id="SignalP"/>
    </source>
</evidence>
<feature type="signal peptide" evidence="1">
    <location>
        <begin position="1"/>
        <end position="26"/>
    </location>
</feature>
<keyword evidence="1" id="KW-0732">Signal</keyword>
<protein>
    <recommendedName>
        <fullName evidence="4">Cysteine rich repeat protein</fullName>
    </recommendedName>
</protein>
<evidence type="ECO:0000313" key="2">
    <source>
        <dbReference type="EMBL" id="TCS93785.1"/>
    </source>
</evidence>